<accession>A0A392S411</accession>
<dbReference type="GO" id="GO:0006355">
    <property type="term" value="P:regulation of DNA-templated transcription"/>
    <property type="evidence" value="ECO:0007669"/>
    <property type="project" value="InterPro"/>
</dbReference>
<keyword evidence="3" id="KW-0805">Transcription regulation</keyword>
<dbReference type="GO" id="GO:0048731">
    <property type="term" value="P:system development"/>
    <property type="evidence" value="ECO:0007669"/>
    <property type="project" value="UniProtKB-ARBA"/>
</dbReference>
<sequence length="62" mass="7278">SQWQELEHQALIFKYMVAGLPVPPDLVLPIQTTTFHSNNFFHHPIPTYEMVFYLNQGLEFDS</sequence>
<keyword evidence="6" id="KW-1185">Reference proteome</keyword>
<dbReference type="SMART" id="SM00951">
    <property type="entry name" value="QLQ"/>
    <property type="match status" value="1"/>
</dbReference>
<keyword evidence="3" id="KW-0010">Activator</keyword>
<protein>
    <recommendedName>
        <fullName evidence="3">Growth-regulating factor</fullName>
    </recommendedName>
</protein>
<dbReference type="GO" id="GO:0006351">
    <property type="term" value="P:DNA-templated transcription"/>
    <property type="evidence" value="ECO:0007669"/>
    <property type="project" value="UniProtKB-UniRule"/>
</dbReference>
<comment type="caution">
    <text evidence="5">The sequence shown here is derived from an EMBL/GenBank/DDBJ whole genome shotgun (WGS) entry which is preliminary data.</text>
</comment>
<evidence type="ECO:0000256" key="3">
    <source>
        <dbReference type="RuleBase" id="RU367127"/>
    </source>
</evidence>
<comment type="function">
    <text evidence="3">Transcription activator.</text>
</comment>
<comment type="domain">
    <text evidence="3">The QLQ domain and WRC domain may be involved in protein-protein interaction and DNA-binding, respectively.</text>
</comment>
<dbReference type="GO" id="GO:0005524">
    <property type="term" value="F:ATP binding"/>
    <property type="evidence" value="ECO:0007669"/>
    <property type="project" value="UniProtKB-UniRule"/>
</dbReference>
<evidence type="ECO:0000256" key="1">
    <source>
        <dbReference type="ARBA" id="ARBA00004123"/>
    </source>
</evidence>
<comment type="subcellular location">
    <subcellularLocation>
        <location evidence="1 3">Nucleus</location>
    </subcellularLocation>
</comment>
<dbReference type="GO" id="GO:0005634">
    <property type="term" value="C:nucleus"/>
    <property type="evidence" value="ECO:0007669"/>
    <property type="project" value="UniProtKB-SubCell"/>
</dbReference>
<dbReference type="PANTHER" id="PTHR31602:SF8">
    <property type="entry name" value="GROWTH-REGULATING FACTOR 5"/>
    <property type="match status" value="1"/>
</dbReference>
<dbReference type="EMBL" id="LXQA010311044">
    <property type="protein sequence ID" value="MCI42944.1"/>
    <property type="molecule type" value="Genomic_DNA"/>
</dbReference>
<feature type="domain" description="QLQ" evidence="4">
    <location>
        <begin position="1"/>
        <end position="32"/>
    </location>
</feature>
<dbReference type="Pfam" id="PF08880">
    <property type="entry name" value="QLQ"/>
    <property type="match status" value="1"/>
</dbReference>
<dbReference type="Proteomes" id="UP000265520">
    <property type="component" value="Unassembled WGS sequence"/>
</dbReference>
<proteinExistence type="inferred from homology"/>
<dbReference type="AlphaFoldDB" id="A0A392S411"/>
<feature type="non-terminal residue" evidence="5">
    <location>
        <position position="1"/>
    </location>
</feature>
<comment type="similarity">
    <text evidence="3">Belongs to the GRF family.</text>
</comment>
<keyword evidence="2 3" id="KW-0539">Nucleus</keyword>
<evidence type="ECO:0000256" key="2">
    <source>
        <dbReference type="ARBA" id="ARBA00023242"/>
    </source>
</evidence>
<dbReference type="InterPro" id="IPR031137">
    <property type="entry name" value="GRF"/>
</dbReference>
<dbReference type="PANTHER" id="PTHR31602">
    <property type="entry name" value="GROWTH-REGULATING FACTOR 5"/>
    <property type="match status" value="1"/>
</dbReference>
<evidence type="ECO:0000313" key="6">
    <source>
        <dbReference type="Proteomes" id="UP000265520"/>
    </source>
</evidence>
<dbReference type="PROSITE" id="PS51666">
    <property type="entry name" value="QLQ"/>
    <property type="match status" value="1"/>
</dbReference>
<keyword evidence="3" id="KW-0804">Transcription</keyword>
<evidence type="ECO:0000313" key="5">
    <source>
        <dbReference type="EMBL" id="MCI42944.1"/>
    </source>
</evidence>
<reference evidence="5 6" key="1">
    <citation type="journal article" date="2018" name="Front. Plant Sci.">
        <title>Red Clover (Trifolium pratense) and Zigzag Clover (T. medium) - A Picture of Genomic Similarities and Differences.</title>
        <authorList>
            <person name="Dluhosova J."/>
            <person name="Istvanek J."/>
            <person name="Nedelnik J."/>
            <person name="Repkova J."/>
        </authorList>
    </citation>
    <scope>NUCLEOTIDE SEQUENCE [LARGE SCALE GENOMIC DNA]</scope>
    <source>
        <strain evidence="6">cv. 10/8</strain>
        <tissue evidence="5">Leaf</tissue>
    </source>
</reference>
<organism evidence="5 6">
    <name type="scientific">Trifolium medium</name>
    <dbReference type="NCBI Taxonomy" id="97028"/>
    <lineage>
        <taxon>Eukaryota</taxon>
        <taxon>Viridiplantae</taxon>
        <taxon>Streptophyta</taxon>
        <taxon>Embryophyta</taxon>
        <taxon>Tracheophyta</taxon>
        <taxon>Spermatophyta</taxon>
        <taxon>Magnoliopsida</taxon>
        <taxon>eudicotyledons</taxon>
        <taxon>Gunneridae</taxon>
        <taxon>Pentapetalae</taxon>
        <taxon>rosids</taxon>
        <taxon>fabids</taxon>
        <taxon>Fabales</taxon>
        <taxon>Fabaceae</taxon>
        <taxon>Papilionoideae</taxon>
        <taxon>50 kb inversion clade</taxon>
        <taxon>NPAAA clade</taxon>
        <taxon>Hologalegina</taxon>
        <taxon>IRL clade</taxon>
        <taxon>Trifolieae</taxon>
        <taxon>Trifolium</taxon>
    </lineage>
</organism>
<dbReference type="InterPro" id="IPR014978">
    <property type="entry name" value="Gln-Leu-Gln_QLQ"/>
</dbReference>
<evidence type="ECO:0000259" key="4">
    <source>
        <dbReference type="PROSITE" id="PS51666"/>
    </source>
</evidence>
<name>A0A392S411_9FABA</name>